<dbReference type="GO" id="GO:0003676">
    <property type="term" value="F:nucleic acid binding"/>
    <property type="evidence" value="ECO:0007669"/>
    <property type="project" value="UniProtKB-UniRule"/>
</dbReference>
<evidence type="ECO:0000313" key="11">
    <source>
        <dbReference type="Proteomes" id="UP000016637"/>
    </source>
</evidence>
<evidence type="ECO:0000259" key="9">
    <source>
        <dbReference type="PROSITE" id="PS50887"/>
    </source>
</evidence>
<feature type="binding site" evidence="7">
    <location>
        <position position="440"/>
    </location>
    <ligand>
        <name>Mn(2+)</name>
        <dbReference type="ChEBI" id="CHEBI:29035"/>
        <label>2</label>
    </ligand>
</feature>
<accession>U2QKQ5</accession>
<dbReference type="PROSITE" id="PS50887">
    <property type="entry name" value="GGDEF"/>
    <property type="match status" value="1"/>
</dbReference>
<dbReference type="InterPro" id="IPR000160">
    <property type="entry name" value="GGDEF_dom"/>
</dbReference>
<dbReference type="InterPro" id="IPR003156">
    <property type="entry name" value="DHHA1_dom"/>
</dbReference>
<feature type="binding site" evidence="7">
    <location>
        <position position="346"/>
    </location>
    <ligand>
        <name>Mn(2+)</name>
        <dbReference type="ChEBI" id="CHEBI:29035"/>
        <label>2</label>
    </ligand>
</feature>
<dbReference type="SMART" id="SM00267">
    <property type="entry name" value="GGDEF"/>
    <property type="match status" value="1"/>
</dbReference>
<organism evidence="10 11">
    <name type="scientific">Gemella bergeri ATCC 700627</name>
    <dbReference type="NCBI Taxonomy" id="1321820"/>
    <lineage>
        <taxon>Bacteria</taxon>
        <taxon>Bacillati</taxon>
        <taxon>Bacillota</taxon>
        <taxon>Bacilli</taxon>
        <taxon>Bacillales</taxon>
        <taxon>Gemellaceae</taxon>
        <taxon>Gemella</taxon>
    </lineage>
</organism>
<dbReference type="InterPro" id="IPR051319">
    <property type="entry name" value="Oligoribo/pAp-PDE_c-di-AMP_PDE"/>
</dbReference>
<evidence type="ECO:0000313" key="10">
    <source>
        <dbReference type="EMBL" id="ERK57076.1"/>
    </source>
</evidence>
<evidence type="ECO:0000256" key="1">
    <source>
        <dbReference type="ARBA" id="ARBA00004651"/>
    </source>
</evidence>
<dbReference type="GO" id="GO:0106409">
    <property type="term" value="F:cyclic-di-AMP phosphodiesterase activity"/>
    <property type="evidence" value="ECO:0007669"/>
    <property type="project" value="RHEA"/>
</dbReference>
<dbReference type="SUPFAM" id="SSF64182">
    <property type="entry name" value="DHH phosphoesterases"/>
    <property type="match status" value="1"/>
</dbReference>
<keyword evidence="5 6" id="KW-0472">Membrane</keyword>
<keyword evidence="3 8" id="KW-0812">Transmembrane</keyword>
<evidence type="ECO:0000256" key="2">
    <source>
        <dbReference type="ARBA" id="ARBA00022475"/>
    </source>
</evidence>
<feature type="domain" description="GGDEF" evidence="9">
    <location>
        <begin position="168"/>
        <end position="296"/>
    </location>
</feature>
<evidence type="ECO:0000256" key="7">
    <source>
        <dbReference type="PIRSR" id="PIRSR026583-50"/>
    </source>
</evidence>
<dbReference type="HOGENOM" id="CLU_018278_0_0_9"/>
<reference evidence="10 11" key="1">
    <citation type="submission" date="2013-08" db="EMBL/GenBank/DDBJ databases">
        <authorList>
            <person name="Weinstock G."/>
            <person name="Sodergren E."/>
            <person name="Wylie T."/>
            <person name="Fulton L."/>
            <person name="Fulton R."/>
            <person name="Fronick C."/>
            <person name="O'Laughlin M."/>
            <person name="Godfrey J."/>
            <person name="Miner T."/>
            <person name="Herter B."/>
            <person name="Appelbaum E."/>
            <person name="Cordes M."/>
            <person name="Lek S."/>
            <person name="Wollam A."/>
            <person name="Pepin K.H."/>
            <person name="Palsikar V.B."/>
            <person name="Mitreva M."/>
            <person name="Wilson R.K."/>
        </authorList>
    </citation>
    <scope>NUCLEOTIDE SEQUENCE [LARGE SCALE GENOMIC DNA]</scope>
    <source>
        <strain evidence="10 11">ATCC 700627</strain>
    </source>
</reference>
<dbReference type="PANTHER" id="PTHR47618:SF2">
    <property type="entry name" value="CYCLIC-DI-AMP PHOSPHODIESTERASE GDPP"/>
    <property type="match status" value="1"/>
</dbReference>
<dbReference type="Gene3D" id="3.10.310.30">
    <property type="match status" value="1"/>
</dbReference>
<keyword evidence="11" id="KW-1185">Reference proteome</keyword>
<dbReference type="PANTHER" id="PTHR47618">
    <property type="entry name" value="BIFUNCTIONAL OLIGORIBONUCLEASE AND PAP PHOSPHATASE NRNA"/>
    <property type="match status" value="1"/>
</dbReference>
<comment type="cofactor">
    <cofactor evidence="7">
        <name>Mn(2+)</name>
        <dbReference type="ChEBI" id="CHEBI:29035"/>
    </cofactor>
    <text evidence="7">For phosphodiesterase activity, probably binds 2 Mn(2+) per subunit.</text>
</comment>
<evidence type="ECO:0000256" key="3">
    <source>
        <dbReference type="ARBA" id="ARBA00022692"/>
    </source>
</evidence>
<dbReference type="GO" id="GO:0046872">
    <property type="term" value="F:metal ion binding"/>
    <property type="evidence" value="ECO:0007669"/>
    <property type="project" value="UniProtKB-KW"/>
</dbReference>
<feature type="binding site" evidence="7">
    <location>
        <position position="495"/>
    </location>
    <ligand>
        <name>Mn(2+)</name>
        <dbReference type="ChEBI" id="CHEBI:29035"/>
        <label>2</label>
    </ligand>
</feature>
<dbReference type="Gene3D" id="3.90.1640.10">
    <property type="entry name" value="inorganic pyrophosphatase (n-terminal core)"/>
    <property type="match status" value="1"/>
</dbReference>
<feature type="transmembrane region" description="Helical" evidence="8">
    <location>
        <begin position="7"/>
        <end position="24"/>
    </location>
</feature>
<dbReference type="EC" id="3.1.4.-" evidence="6"/>
<dbReference type="Gene3D" id="3.30.450.20">
    <property type="entry name" value="PAS domain"/>
    <property type="match status" value="1"/>
</dbReference>
<dbReference type="InterPro" id="IPR014528">
    <property type="entry name" value="GdpP/PdeA"/>
</dbReference>
<dbReference type="Pfam" id="PF01368">
    <property type="entry name" value="DHH"/>
    <property type="match status" value="1"/>
</dbReference>
<dbReference type="PATRIC" id="fig|1321820.3.peg.1178"/>
<comment type="similarity">
    <text evidence="6">Belongs to the GdpP/PdeA phosphodiesterase family.</text>
</comment>
<feature type="binding site" evidence="7">
    <location>
        <position position="344"/>
    </location>
    <ligand>
        <name>Mn(2+)</name>
        <dbReference type="ChEBI" id="CHEBI:29035"/>
        <label>1</label>
    </ligand>
</feature>
<dbReference type="EMBL" id="AWVP01000074">
    <property type="protein sequence ID" value="ERK57076.1"/>
    <property type="molecule type" value="Genomic_DNA"/>
</dbReference>
<feature type="binding site" evidence="7">
    <location>
        <position position="416"/>
    </location>
    <ligand>
        <name>Mn(2+)</name>
        <dbReference type="ChEBI" id="CHEBI:29035"/>
        <label>1</label>
    </ligand>
</feature>
<keyword evidence="7" id="KW-0479">Metal-binding</keyword>
<dbReference type="FunFam" id="3.90.1640.10:FF:000002">
    <property type="entry name" value="Cyclic-di-AMP phosphodiesterase"/>
    <property type="match status" value="1"/>
</dbReference>
<dbReference type="Pfam" id="PF24898">
    <property type="entry name" value="GGDEF_GdpP"/>
    <property type="match status" value="1"/>
</dbReference>
<dbReference type="InterPro" id="IPR038763">
    <property type="entry name" value="DHH_sf"/>
</dbReference>
<protein>
    <recommendedName>
        <fullName evidence="6">Cyclic-di-AMP phosphodiesterase</fullName>
        <ecNumber evidence="6">3.1.4.-</ecNumber>
    </recommendedName>
</protein>
<evidence type="ECO:0000256" key="4">
    <source>
        <dbReference type="ARBA" id="ARBA00022989"/>
    </source>
</evidence>
<dbReference type="eggNOG" id="COG3887">
    <property type="taxonomic scope" value="Bacteria"/>
</dbReference>
<evidence type="ECO:0000256" key="8">
    <source>
        <dbReference type="SAM" id="Phobius"/>
    </source>
</evidence>
<keyword evidence="2 6" id="KW-1003">Cell membrane</keyword>
<gene>
    <name evidence="10" type="ORF">HMPREF1983_01216</name>
</gene>
<keyword evidence="4 8" id="KW-1133">Transmembrane helix</keyword>
<comment type="caution">
    <text evidence="10">The sequence shown here is derived from an EMBL/GenBank/DDBJ whole genome shotgun (WGS) entry which is preliminary data.</text>
</comment>
<dbReference type="RefSeq" id="WP_021752394.1">
    <property type="nucleotide sequence ID" value="NZ_KI271800.1"/>
</dbReference>
<name>U2QKQ5_9BACL</name>
<feature type="binding site" evidence="7">
    <location>
        <position position="340"/>
    </location>
    <ligand>
        <name>Mn(2+)</name>
        <dbReference type="ChEBI" id="CHEBI:29035"/>
        <label>1</label>
    </ligand>
</feature>
<dbReference type="PIRSF" id="PIRSF026583">
    <property type="entry name" value="YybT"/>
    <property type="match status" value="1"/>
</dbReference>
<dbReference type="InterPro" id="IPR001667">
    <property type="entry name" value="DDH_dom"/>
</dbReference>
<keyword evidence="6" id="KW-0378">Hydrolase</keyword>
<comment type="subcellular location">
    <subcellularLocation>
        <location evidence="1">Cell membrane</location>
        <topology evidence="1">Multi-pass membrane protein</topology>
    </subcellularLocation>
</comment>
<sequence>MGEKRKYEALILVIFILGAVFISIFSIESLIVYLIVGLLLLIPFYYHRQKQEEQTTRYINKLTNRIKDSTEKGINKFPIGIIVIDEEKNIEWANNFIYKNIKVDEIHGVNILELMPELANLFEVETPVDNQFEIFGKHYKVNYQKDSGYIYFFDITEAKVVMQRFRDTRPIILNLSLDNYEDVYDSLDDEVASRLDANIVITLTEWAKKNSIYLKRIDEDRFIGLLNVKDLKKIEKDKFQILDSIRNLKEDFDAPVTLSIGVGVGTDFLPELGELAKSSLDLALGRGGDQVAIKDVDGTIRFYGGKTNPQEKRTRIKARVVSNALADIVNDSDKIIVMGHKRPDFDAIGGCIGIYTFSKIVGKECYIVLNDSDMDETIKKIMAEIHSTDENLARVFVTSDEAWELMTPQTTLLIVDTSDASRVIDVGILQKATKKVIIDHHRRGEDIITNPLLTYIEPYASSASELIAELIEYQTKIEKITPLAATIMLGGIVVDTQNFSIRTGSRTFSAAGYLRSNGADPTKVKTILKEPIENFMNRVEIINNSIQKTPEIVIALAPNDKKYTNVMLAQSADLLLSLKGIECSFAVGYLVGYLDENKVGVSARSLGNMNVQLVMEELGGGGHLANAATQIEETTIEEVLERLNKAIDEILLA</sequence>
<comment type="catalytic activity">
    <reaction evidence="6">
        <text>3',3'-c-di-AMP + H2O = 5'-O-phosphonoadenylyl-(3'-&gt;5')-adenosine + H(+)</text>
        <dbReference type="Rhea" id="RHEA:54420"/>
        <dbReference type="ChEBI" id="CHEBI:15377"/>
        <dbReference type="ChEBI" id="CHEBI:15378"/>
        <dbReference type="ChEBI" id="CHEBI:71500"/>
        <dbReference type="ChEBI" id="CHEBI:138171"/>
    </reaction>
</comment>
<dbReference type="Pfam" id="PF21370">
    <property type="entry name" value="PAS_GdpP"/>
    <property type="match status" value="1"/>
</dbReference>
<dbReference type="InterPro" id="IPR049553">
    <property type="entry name" value="GdpP-like_PAS"/>
</dbReference>
<dbReference type="Proteomes" id="UP000016637">
    <property type="component" value="Unassembled WGS sequence"/>
</dbReference>
<feature type="binding site" evidence="7">
    <location>
        <position position="416"/>
    </location>
    <ligand>
        <name>Mn(2+)</name>
        <dbReference type="ChEBI" id="CHEBI:29035"/>
        <label>2</label>
    </ligand>
</feature>
<dbReference type="AlphaFoldDB" id="U2QKQ5"/>
<evidence type="ECO:0000256" key="6">
    <source>
        <dbReference type="PIRNR" id="PIRNR026583"/>
    </source>
</evidence>
<dbReference type="GO" id="GO:0016787">
    <property type="term" value="F:hydrolase activity"/>
    <property type="evidence" value="ECO:0007669"/>
    <property type="project" value="UniProtKB-UniRule"/>
</dbReference>
<dbReference type="Pfam" id="PF02272">
    <property type="entry name" value="DHHA1"/>
    <property type="match status" value="1"/>
</dbReference>
<keyword evidence="7" id="KW-0464">Manganese</keyword>
<dbReference type="GO" id="GO:0005886">
    <property type="term" value="C:plasma membrane"/>
    <property type="evidence" value="ECO:0007669"/>
    <property type="project" value="UniProtKB-SubCell"/>
</dbReference>
<proteinExistence type="inferred from homology"/>
<comment type="function">
    <text evidence="6">Has phosphodiesterase (PDE) activity against cyclic-di-AMP (c-di-AMP).</text>
</comment>
<evidence type="ECO:0000256" key="5">
    <source>
        <dbReference type="ARBA" id="ARBA00023136"/>
    </source>
</evidence>